<feature type="signal peptide" evidence="1">
    <location>
        <begin position="1"/>
        <end position="38"/>
    </location>
</feature>
<name>A0ABR5IJJ0_9HYPH</name>
<keyword evidence="1" id="KW-0732">Signal</keyword>
<accession>A0ABR5IJJ0</accession>
<evidence type="ECO:0000313" key="3">
    <source>
        <dbReference type="Proteomes" id="UP000053900"/>
    </source>
</evidence>
<protein>
    <submittedName>
        <fullName evidence="2">Pilus assembly protein PilY</fullName>
    </submittedName>
</protein>
<sequence length="1325" mass="143054">MKFTPHCSSYQQKLLPRMRYLVAAVASLMIMPPSQADAAQNNIGDLEIYKAAEGGKVTITMMLDTSGSMTQTQAGSNACDLPNGVISSTTDYKTSYEDSATTPSYKRYYCTAAQKRYYYYYIRTGVFRSTWYRCGASDGSGSVSTADCTTEINAPNTNGYEHDDGFGYGYYYKMAASQKYYDRLTRLKDAIFTLMDNTSLDSSKVSVGIGQFSSQSDSSNTIGTPDGRSGKIVVPAGLLTKEQRTLIKNEVAKMIGGNGTPTANAYAESGAYMLATNTTNSSYSAYSGFDRSVSSSKNNNNLVYKSPLTGLTGQCNGQGIYFLTDGYPNSSGSNIANTLMSKSLNVTSISPDTGLINVKTGNDEATVKAWDYIGAYAKKLRDTANPIRMTIKTATVGFGSEFNNPNGLPTKKVTIGGEEVNVTDCDQLSTQDAINLCKWGEKSYNYGEGGFYSAQSTDDVINSIVKFVSDLNQEIPAAPSGTITVPDDPYRADSQLAVAYYPMVEAKVSEARVIWPGNVKKYNLNAGTLYGKSGQPLFTGVSGDLNPSTQDLWSDRDYPNANNAVTSGGFYAQLKTPNTGISSVRTLYIEDLTSTGATTTKLRKFAVNTNGKLTLDGNPITDSNTFNDTSTYTTNTVTKLLNFLGFNNISVATTGTDVAKLSGITLTPANATTPIKVVGATIHSAPNAVSYSATLDDDGRVTDSRDDYVLFGSMDGAVHLVNSDNYGSGSGGQEKFAVILRKMMSSQPDALVKDATQTAIGAPKAGVDAPWLVTADYKYDFPSKRVNIDTSGSGTTQKGVFAYGGLRMGGEGFYGLNLSNYDSPTMLFSIDASTSGFDRMGQIWSKPTKAKIKTSATDTGTDVLIFGGGYDTCYEDENYQVGTITSTLTNQRGSSCNRTTNREALGNAVYIINAKTGALIWSATKTANSKGTSNTTNNNLNNSIVGGITVLDRNNDGYMDGIYFADLGGQVFRADFTNAGDNTYNKSTTDNKYTPAVQTSFSNQRVTRILQPRYAIANTLGAITTNADAKYNLRFYERPVVSFFRDDNSKLFAMVNVISGDRSSPLSKIRPIDKADRLYGIIDNDVTKANSIFFANDFTTTNANKQTVVDLADTDLVNVPTALGTMPTAGYSLETKNGVINTLKNNSKKGWYYPLTRFDGYANVLYNKGVGKSEVINSMLYTTVYNPDMSYGEANPCSAQIVGGSERELYCLPYGVCMDDTSTTGTGGFLQAGQGIQELTLGPYSSSKTNIRLLIGNTSLTQRSTLDSRFSYGIDNRKDTSLLKTRQVAGGNTSITQIGGDGSAAEYLYRERYTLYPKTWYEVFN</sequence>
<dbReference type="Proteomes" id="UP000053900">
    <property type="component" value="Unassembled WGS sequence"/>
</dbReference>
<dbReference type="EMBL" id="LGSW01000014">
    <property type="protein sequence ID" value="KND18859.1"/>
    <property type="molecule type" value="Genomic_DNA"/>
</dbReference>
<feature type="chain" id="PRO_5046343306" evidence="1">
    <location>
        <begin position="39"/>
        <end position="1325"/>
    </location>
</feature>
<comment type="caution">
    <text evidence="2">The sequence shown here is derived from an EMBL/GenBank/DDBJ whole genome shotgun (WGS) entry which is preliminary data.</text>
</comment>
<evidence type="ECO:0000256" key="1">
    <source>
        <dbReference type="SAM" id="SignalP"/>
    </source>
</evidence>
<keyword evidence="3" id="KW-1185">Reference proteome</keyword>
<evidence type="ECO:0000313" key="2">
    <source>
        <dbReference type="EMBL" id="KND18859.1"/>
    </source>
</evidence>
<dbReference type="InterPro" id="IPR036465">
    <property type="entry name" value="vWFA_dom_sf"/>
</dbReference>
<dbReference type="Gene3D" id="3.40.50.410">
    <property type="entry name" value="von Willebrand factor, type A domain"/>
    <property type="match status" value="1"/>
</dbReference>
<proteinExistence type="predicted"/>
<reference evidence="2 3" key="1">
    <citation type="submission" date="2015-07" db="EMBL/GenBank/DDBJ databases">
        <title>Draft genome of Enhydrobacter aerosaccus.</title>
        <authorList>
            <person name="Wang X."/>
        </authorList>
    </citation>
    <scope>NUCLEOTIDE SEQUENCE [LARGE SCALE GENOMIC DNA]</scope>
    <source>
        <strain evidence="2 3">CGMCC9176</strain>
    </source>
</reference>
<organism evidence="2 3">
    <name type="scientific">Enhydrobacter aerosaccus</name>
    <dbReference type="NCBI Taxonomy" id="225324"/>
    <lineage>
        <taxon>Bacteria</taxon>
        <taxon>Pseudomonadati</taxon>
        <taxon>Pseudomonadota</taxon>
        <taxon>Alphaproteobacteria</taxon>
        <taxon>Hyphomicrobiales</taxon>
        <taxon>Enhydrobacter</taxon>
    </lineage>
</organism>
<gene>
    <name evidence="2" type="ORF">AFK20_11290</name>
</gene>